<gene>
    <name evidence="2" type="ORF">PENSUB_1583</name>
</gene>
<dbReference type="Proteomes" id="UP000186955">
    <property type="component" value="Unassembled WGS sequence"/>
</dbReference>
<evidence type="ECO:0000313" key="3">
    <source>
        <dbReference type="Proteomes" id="UP000186955"/>
    </source>
</evidence>
<evidence type="ECO:0000313" key="2">
    <source>
        <dbReference type="EMBL" id="OKP12851.1"/>
    </source>
</evidence>
<comment type="caution">
    <text evidence="2">The sequence shown here is derived from an EMBL/GenBank/DDBJ whole genome shotgun (WGS) entry which is preliminary data.</text>
</comment>
<accession>A0A1Q5UK41</accession>
<protein>
    <submittedName>
        <fullName evidence="2">Uncharacterized protein</fullName>
    </submittedName>
</protein>
<dbReference type="PANTHER" id="PTHR40788:SF1">
    <property type="entry name" value="IPA PROTEIN"/>
    <property type="match status" value="1"/>
</dbReference>
<dbReference type="STRING" id="1316194.A0A1Q5UK41"/>
<dbReference type="EMBL" id="MNBE01000177">
    <property type="protein sequence ID" value="OKP12851.1"/>
    <property type="molecule type" value="Genomic_DNA"/>
</dbReference>
<reference evidence="2 3" key="1">
    <citation type="submission" date="2016-10" db="EMBL/GenBank/DDBJ databases">
        <title>Genome sequence of the ascomycete fungus Penicillium subrubescens.</title>
        <authorList>
            <person name="De Vries R.P."/>
            <person name="Peng M."/>
            <person name="Dilokpimol A."/>
            <person name="Hilden K."/>
            <person name="Makela M.R."/>
            <person name="Grigoriev I."/>
            <person name="Riley R."/>
            <person name="Granchi Z."/>
        </authorList>
    </citation>
    <scope>NUCLEOTIDE SEQUENCE [LARGE SCALE GENOMIC DNA]</scope>
    <source>
        <strain evidence="2 3">CBS 132785</strain>
    </source>
</reference>
<organism evidence="2 3">
    <name type="scientific">Penicillium subrubescens</name>
    <dbReference type="NCBI Taxonomy" id="1316194"/>
    <lineage>
        <taxon>Eukaryota</taxon>
        <taxon>Fungi</taxon>
        <taxon>Dikarya</taxon>
        <taxon>Ascomycota</taxon>
        <taxon>Pezizomycotina</taxon>
        <taxon>Eurotiomycetes</taxon>
        <taxon>Eurotiomycetidae</taxon>
        <taxon>Eurotiales</taxon>
        <taxon>Aspergillaceae</taxon>
        <taxon>Penicillium</taxon>
    </lineage>
</organism>
<keyword evidence="3" id="KW-1185">Reference proteome</keyword>
<dbReference type="PANTHER" id="PTHR40788">
    <property type="entry name" value="CLR5 DOMAIN-CONTAINING PROTEIN-RELATED"/>
    <property type="match status" value="1"/>
</dbReference>
<feature type="region of interest" description="Disordered" evidence="1">
    <location>
        <begin position="46"/>
        <end position="82"/>
    </location>
</feature>
<sequence>MEFFEENLCLSLNDDLDLLNHDALYKHGDCTILAKTRSSWNTQVKIAGDSENKRQHNPTARPNEAITNPRLKPSTEASQRQSALRELINRSRHQKDLHKKHHLLLATEPATLIYDVKKWFLSQVGLVPDAQGHMCCQVEADTKGIVFEIVRSAAQAVAFWEYISRLLDLLKDSNNRGHTVIHTVFQALVLQELPNAFHFEFDRVKESLRQHISKGTRLVYFLRVSIDVPGEENVSGMENASITKICKPEDHTRKDPLLHYLMRLCQPDLWGRLKQRKADSLVELANTAEFDLSSAFPLLPYSDTKGRNFLSRVQAPELELDEAKVDMGFSEADVPLEDMVEPMIADDALRAAGYWIRAQANTDIEFLYEDLVQDCLCDLQTNYEKAKARIRKESAYNTLYRSFIFARRLRKLYGWCEATFHVEGS</sequence>
<evidence type="ECO:0000256" key="1">
    <source>
        <dbReference type="SAM" id="MobiDB-lite"/>
    </source>
</evidence>
<dbReference type="AlphaFoldDB" id="A0A1Q5UK41"/>
<proteinExistence type="predicted"/>
<name>A0A1Q5UK41_9EURO</name>